<feature type="domain" description="CopC" evidence="5">
    <location>
        <begin position="53"/>
        <end position="151"/>
    </location>
</feature>
<accession>A0A4R9A6W1</accession>
<dbReference type="GO" id="GO:0046688">
    <property type="term" value="P:response to copper ion"/>
    <property type="evidence" value="ECO:0007669"/>
    <property type="project" value="InterPro"/>
</dbReference>
<feature type="transmembrane region" description="Helical" evidence="4">
    <location>
        <begin position="215"/>
        <end position="236"/>
    </location>
</feature>
<evidence type="ECO:0000256" key="1">
    <source>
        <dbReference type="ARBA" id="ARBA00022729"/>
    </source>
</evidence>
<dbReference type="EMBL" id="SOHE01000022">
    <property type="protein sequence ID" value="TFD53349.1"/>
    <property type="molecule type" value="Genomic_DNA"/>
</dbReference>
<reference evidence="6 7" key="1">
    <citation type="submission" date="2019-03" db="EMBL/GenBank/DDBJ databases">
        <title>Genomics of glacier-inhabiting Cryobacterium strains.</title>
        <authorList>
            <person name="Liu Q."/>
            <person name="Xin Y.-H."/>
        </authorList>
    </citation>
    <scope>NUCLEOTIDE SEQUENCE [LARGE SCALE GENOMIC DNA]</scope>
    <source>
        <strain evidence="6 7">Hh14</strain>
    </source>
</reference>
<dbReference type="InterPro" id="IPR014756">
    <property type="entry name" value="Ig_E-set"/>
</dbReference>
<dbReference type="InterPro" id="IPR007348">
    <property type="entry name" value="CopC_dom"/>
</dbReference>
<dbReference type="Pfam" id="PF04234">
    <property type="entry name" value="CopC"/>
    <property type="match status" value="1"/>
</dbReference>
<dbReference type="SUPFAM" id="SSF81296">
    <property type="entry name" value="E set domains"/>
    <property type="match status" value="1"/>
</dbReference>
<evidence type="ECO:0000313" key="7">
    <source>
        <dbReference type="Proteomes" id="UP000297447"/>
    </source>
</evidence>
<evidence type="ECO:0000259" key="5">
    <source>
        <dbReference type="Pfam" id="PF04234"/>
    </source>
</evidence>
<protein>
    <submittedName>
        <fullName evidence="6">Copper resistance protein CopC</fullName>
    </submittedName>
</protein>
<evidence type="ECO:0000256" key="3">
    <source>
        <dbReference type="SAM" id="MobiDB-lite"/>
    </source>
</evidence>
<keyword evidence="1" id="KW-0732">Signal</keyword>
<evidence type="ECO:0000313" key="6">
    <source>
        <dbReference type="EMBL" id="TFD53349.1"/>
    </source>
</evidence>
<proteinExistence type="predicted"/>
<dbReference type="Proteomes" id="UP000297447">
    <property type="component" value="Unassembled WGS sequence"/>
</dbReference>
<keyword evidence="4" id="KW-1133">Transmembrane helix</keyword>
<dbReference type="InterPro" id="IPR014755">
    <property type="entry name" value="Cu-Rt/internalin_Ig-like"/>
</dbReference>
<dbReference type="AlphaFoldDB" id="A0A4R9A6W1"/>
<feature type="compositionally biased region" description="Low complexity" evidence="3">
    <location>
        <begin position="182"/>
        <end position="200"/>
    </location>
</feature>
<dbReference type="Gene3D" id="2.60.40.1220">
    <property type="match status" value="1"/>
</dbReference>
<comment type="caution">
    <text evidence="6">The sequence shown here is derived from an EMBL/GenBank/DDBJ whole genome shotgun (WGS) entry which is preliminary data.</text>
</comment>
<keyword evidence="7" id="KW-1185">Reference proteome</keyword>
<dbReference type="GO" id="GO:0005507">
    <property type="term" value="F:copper ion binding"/>
    <property type="evidence" value="ECO:0007669"/>
    <property type="project" value="InterPro"/>
</dbReference>
<dbReference type="GO" id="GO:0042597">
    <property type="term" value="C:periplasmic space"/>
    <property type="evidence" value="ECO:0007669"/>
    <property type="project" value="InterPro"/>
</dbReference>
<dbReference type="OrthoDB" id="5242236at2"/>
<feature type="region of interest" description="Disordered" evidence="3">
    <location>
        <begin position="175"/>
        <end position="200"/>
    </location>
</feature>
<gene>
    <name evidence="6" type="ORF">E3T55_05685</name>
</gene>
<keyword evidence="2" id="KW-0186">Copper</keyword>
<keyword evidence="4" id="KW-0812">Transmembrane</keyword>
<sequence length="240" mass="23431">MMNAATPRSSRSLAGRGRRARSPLAALLAPLGVTGLVAFALLSGWSAAPASAHNYLVSSSPEAGAVVMQQPGVISVTTNDALLDLDGTGAGSAIQVSGPSDAPLYYGDGCVSVAGATAETSAELGAAGEYTVTWQVVSTDGHPISDTFTFDWQPASGQALAEGVATAPACGDAAGSNGGADAGAADTGAADTGAADTDSADTTATDAEITGLGDAGWIVAALGVVGLVVTVTVLVLRRRP</sequence>
<keyword evidence="4" id="KW-0472">Membrane</keyword>
<name>A0A4R9A6W1_9MICO</name>
<organism evidence="6 7">
    <name type="scientific">Cryobacterium frigoriphilum</name>
    <dbReference type="NCBI Taxonomy" id="1259150"/>
    <lineage>
        <taxon>Bacteria</taxon>
        <taxon>Bacillati</taxon>
        <taxon>Actinomycetota</taxon>
        <taxon>Actinomycetes</taxon>
        <taxon>Micrococcales</taxon>
        <taxon>Microbacteriaceae</taxon>
        <taxon>Cryobacterium</taxon>
    </lineage>
</organism>
<evidence type="ECO:0000256" key="2">
    <source>
        <dbReference type="ARBA" id="ARBA00023008"/>
    </source>
</evidence>
<evidence type="ECO:0000256" key="4">
    <source>
        <dbReference type="SAM" id="Phobius"/>
    </source>
</evidence>